<keyword evidence="1" id="KW-0472">Membrane</keyword>
<dbReference type="EMBL" id="JBHTOA010000040">
    <property type="protein sequence ID" value="MFD1399770.1"/>
    <property type="molecule type" value="Genomic_DNA"/>
</dbReference>
<name>A0ABW4BGY7_9LACO</name>
<dbReference type="RefSeq" id="WP_204119124.1">
    <property type="nucleotide sequence ID" value="NZ_BOLV01000011.1"/>
</dbReference>
<keyword evidence="1" id="KW-1133">Transmembrane helix</keyword>
<keyword evidence="1" id="KW-0812">Transmembrane</keyword>
<evidence type="ECO:0000256" key="1">
    <source>
        <dbReference type="SAM" id="Phobius"/>
    </source>
</evidence>
<feature type="transmembrane region" description="Helical" evidence="1">
    <location>
        <begin position="23"/>
        <end position="41"/>
    </location>
</feature>
<sequence length="51" mass="5224">MKKVKAAGAKAGNLLLDGAIGEIVGPILVIGLLIAAPVSALKKRFGAKRER</sequence>
<protein>
    <submittedName>
        <fullName evidence="2">Uncharacterized protein</fullName>
    </submittedName>
</protein>
<organism evidence="2 3">
    <name type="scientific">Lacticaseibacillus suilingensis</name>
    <dbReference type="NCBI Taxonomy" id="2799577"/>
    <lineage>
        <taxon>Bacteria</taxon>
        <taxon>Bacillati</taxon>
        <taxon>Bacillota</taxon>
        <taxon>Bacilli</taxon>
        <taxon>Lactobacillales</taxon>
        <taxon>Lactobacillaceae</taxon>
        <taxon>Lacticaseibacillus</taxon>
    </lineage>
</organism>
<evidence type="ECO:0000313" key="3">
    <source>
        <dbReference type="Proteomes" id="UP001597199"/>
    </source>
</evidence>
<keyword evidence="3" id="KW-1185">Reference proteome</keyword>
<evidence type="ECO:0000313" key="2">
    <source>
        <dbReference type="EMBL" id="MFD1399770.1"/>
    </source>
</evidence>
<dbReference type="Proteomes" id="UP001597199">
    <property type="component" value="Unassembled WGS sequence"/>
</dbReference>
<proteinExistence type="predicted"/>
<comment type="caution">
    <text evidence="2">The sequence shown here is derived from an EMBL/GenBank/DDBJ whole genome shotgun (WGS) entry which is preliminary data.</text>
</comment>
<reference evidence="3" key="1">
    <citation type="journal article" date="2019" name="Int. J. Syst. Evol. Microbiol.">
        <title>The Global Catalogue of Microorganisms (GCM) 10K type strain sequencing project: providing services to taxonomists for standard genome sequencing and annotation.</title>
        <authorList>
            <consortium name="The Broad Institute Genomics Platform"/>
            <consortium name="The Broad Institute Genome Sequencing Center for Infectious Disease"/>
            <person name="Wu L."/>
            <person name="Ma J."/>
        </authorList>
    </citation>
    <scope>NUCLEOTIDE SEQUENCE [LARGE SCALE GENOMIC DNA]</scope>
    <source>
        <strain evidence="3">CCM 9110</strain>
    </source>
</reference>
<accession>A0ABW4BGY7</accession>
<gene>
    <name evidence="2" type="ORF">ACFQ41_10670</name>
</gene>